<evidence type="ECO:0000313" key="2">
    <source>
        <dbReference type="Proteomes" id="UP001283361"/>
    </source>
</evidence>
<comment type="caution">
    <text evidence="1">The sequence shown here is derived from an EMBL/GenBank/DDBJ whole genome shotgun (WGS) entry which is preliminary data.</text>
</comment>
<dbReference type="EMBL" id="JAWDGP010002663">
    <property type="protein sequence ID" value="KAK3781102.1"/>
    <property type="molecule type" value="Genomic_DNA"/>
</dbReference>
<dbReference type="Proteomes" id="UP001283361">
    <property type="component" value="Unassembled WGS sequence"/>
</dbReference>
<dbReference type="AlphaFoldDB" id="A0AAE1A514"/>
<sequence length="71" mass="8145">MAGHMTCLEDQPGQSRKMAGHMTCLEDQPEHSRKVAGQLYGRAGNLLTDYSQVWQCGPRQVSYRDYRTGWR</sequence>
<protein>
    <submittedName>
        <fullName evidence="1">Uncharacterized protein</fullName>
    </submittedName>
</protein>
<organism evidence="1 2">
    <name type="scientific">Elysia crispata</name>
    <name type="common">lettuce slug</name>
    <dbReference type="NCBI Taxonomy" id="231223"/>
    <lineage>
        <taxon>Eukaryota</taxon>
        <taxon>Metazoa</taxon>
        <taxon>Spiralia</taxon>
        <taxon>Lophotrochozoa</taxon>
        <taxon>Mollusca</taxon>
        <taxon>Gastropoda</taxon>
        <taxon>Heterobranchia</taxon>
        <taxon>Euthyneura</taxon>
        <taxon>Panpulmonata</taxon>
        <taxon>Sacoglossa</taxon>
        <taxon>Placobranchoidea</taxon>
        <taxon>Plakobranchidae</taxon>
        <taxon>Elysia</taxon>
    </lineage>
</organism>
<name>A0AAE1A514_9GAST</name>
<accession>A0AAE1A514</accession>
<keyword evidence="2" id="KW-1185">Reference proteome</keyword>
<proteinExistence type="predicted"/>
<reference evidence="1" key="1">
    <citation type="journal article" date="2023" name="G3 (Bethesda)">
        <title>A reference genome for the long-term kleptoplast-retaining sea slug Elysia crispata morphotype clarki.</title>
        <authorList>
            <person name="Eastman K.E."/>
            <person name="Pendleton A.L."/>
            <person name="Shaikh M.A."/>
            <person name="Suttiyut T."/>
            <person name="Ogas R."/>
            <person name="Tomko P."/>
            <person name="Gavelis G."/>
            <person name="Widhalm J.R."/>
            <person name="Wisecaver J.H."/>
        </authorList>
    </citation>
    <scope>NUCLEOTIDE SEQUENCE</scope>
    <source>
        <strain evidence="1">ECLA1</strain>
    </source>
</reference>
<gene>
    <name evidence="1" type="ORF">RRG08_001166</name>
</gene>
<evidence type="ECO:0000313" key="1">
    <source>
        <dbReference type="EMBL" id="KAK3781102.1"/>
    </source>
</evidence>